<reference evidence="1 2" key="1">
    <citation type="submission" date="2024-10" db="EMBL/GenBank/DDBJ databases">
        <title>The Natural Products Discovery Center: Release of the First 8490 Sequenced Strains for Exploring Actinobacteria Biosynthetic Diversity.</title>
        <authorList>
            <person name="Kalkreuter E."/>
            <person name="Kautsar S.A."/>
            <person name="Yang D."/>
            <person name="Bader C.D."/>
            <person name="Teijaro C.N."/>
            <person name="Fluegel L."/>
            <person name="Davis C.M."/>
            <person name="Simpson J.R."/>
            <person name="Lauterbach L."/>
            <person name="Steele A.D."/>
            <person name="Gui C."/>
            <person name="Meng S."/>
            <person name="Li G."/>
            <person name="Viehrig K."/>
            <person name="Ye F."/>
            <person name="Su P."/>
            <person name="Kiefer A.F."/>
            <person name="Nichols A."/>
            <person name="Cepeda A.J."/>
            <person name="Yan W."/>
            <person name="Fan B."/>
            <person name="Jiang Y."/>
            <person name="Adhikari A."/>
            <person name="Zheng C.-J."/>
            <person name="Schuster L."/>
            <person name="Cowan T.M."/>
            <person name="Smanski M.J."/>
            <person name="Chevrette M.G."/>
            <person name="De Carvalho L.P.S."/>
            <person name="Shen B."/>
        </authorList>
    </citation>
    <scope>NUCLEOTIDE SEQUENCE [LARGE SCALE GENOMIC DNA]</scope>
    <source>
        <strain evidence="1 2">NPDC049639</strain>
    </source>
</reference>
<organism evidence="1 2">
    <name type="scientific">Spongisporangium articulatum</name>
    <dbReference type="NCBI Taxonomy" id="3362603"/>
    <lineage>
        <taxon>Bacteria</taxon>
        <taxon>Bacillati</taxon>
        <taxon>Actinomycetota</taxon>
        <taxon>Actinomycetes</taxon>
        <taxon>Kineosporiales</taxon>
        <taxon>Kineosporiaceae</taxon>
        <taxon>Spongisporangium</taxon>
    </lineage>
</organism>
<dbReference type="Proteomes" id="UP001612915">
    <property type="component" value="Unassembled WGS sequence"/>
</dbReference>
<evidence type="ECO:0000313" key="2">
    <source>
        <dbReference type="Proteomes" id="UP001612915"/>
    </source>
</evidence>
<protein>
    <recommendedName>
        <fullName evidence="3">GNAT family N-acetyltransferase</fullName>
    </recommendedName>
</protein>
<dbReference type="RefSeq" id="WP_398276499.1">
    <property type="nucleotide sequence ID" value="NZ_JBITLV010000001.1"/>
</dbReference>
<proteinExistence type="predicted"/>
<evidence type="ECO:0000313" key="1">
    <source>
        <dbReference type="EMBL" id="MFI7586589.1"/>
    </source>
</evidence>
<evidence type="ECO:0008006" key="3">
    <source>
        <dbReference type="Google" id="ProtNLM"/>
    </source>
</evidence>
<dbReference type="EMBL" id="JBITLV010000001">
    <property type="protein sequence ID" value="MFI7586589.1"/>
    <property type="molecule type" value="Genomic_DNA"/>
</dbReference>
<name>A0ABW8AJP9_9ACTN</name>
<accession>A0ABW8AJP9</accession>
<keyword evidence="2" id="KW-1185">Reference proteome</keyword>
<gene>
    <name evidence="1" type="ORF">ACIB24_05890</name>
</gene>
<comment type="caution">
    <text evidence="1">The sequence shown here is derived from an EMBL/GenBank/DDBJ whole genome shotgun (WGS) entry which is preliminary data.</text>
</comment>
<sequence>MTVRPLSGFGPDDRLAWTSPADAPLTYPGVRPIVSCVLHRRRLLAVHASPGRPVGHWRVGPESASATPVPLDDFLRQAGAAPTARRHPVLAIGSNASPAQLHRKLSRAGCSTTVPILRVEVQGLRVGVSAHISAAGYLPTSPVLEPAADERLHLLLLDADQLEAVDRTEPNYVRTFAPHTTVGAGLESGEVLGGVHVYAGRHGLLTDEEGLALRPADQHRLVSGLLARSVALRAVMGETPEAFVTTAQNRPDARARGTELFRTEGLVMTPRDLSR</sequence>